<dbReference type="Gene3D" id="1.20.1050.10">
    <property type="match status" value="1"/>
</dbReference>
<dbReference type="SUPFAM" id="SSF52833">
    <property type="entry name" value="Thioredoxin-like"/>
    <property type="match status" value="1"/>
</dbReference>
<dbReference type="InterPro" id="IPR050983">
    <property type="entry name" value="GST_Omega/HSP26"/>
</dbReference>
<dbReference type="Pfam" id="PF16865">
    <property type="entry name" value="GST_C_5"/>
    <property type="match status" value="1"/>
</dbReference>
<evidence type="ECO:0000313" key="2">
    <source>
        <dbReference type="EMBL" id="ETV70581.1"/>
    </source>
</evidence>
<reference evidence="2" key="1">
    <citation type="submission" date="2013-12" db="EMBL/GenBank/DDBJ databases">
        <title>The Genome Sequence of Aphanomyces astaci APO3.</title>
        <authorList>
            <consortium name="The Broad Institute Genomics Platform"/>
            <person name="Russ C."/>
            <person name="Tyler B."/>
            <person name="van West P."/>
            <person name="Dieguez-Uribeondo J."/>
            <person name="Young S.K."/>
            <person name="Zeng Q."/>
            <person name="Gargeya S."/>
            <person name="Fitzgerald M."/>
            <person name="Abouelleil A."/>
            <person name="Alvarado L."/>
            <person name="Chapman S.B."/>
            <person name="Gainer-Dewar J."/>
            <person name="Goldberg J."/>
            <person name="Griggs A."/>
            <person name="Gujja S."/>
            <person name="Hansen M."/>
            <person name="Howarth C."/>
            <person name="Imamovic A."/>
            <person name="Ireland A."/>
            <person name="Larimer J."/>
            <person name="McCowan C."/>
            <person name="Murphy C."/>
            <person name="Pearson M."/>
            <person name="Poon T.W."/>
            <person name="Priest M."/>
            <person name="Roberts A."/>
            <person name="Saif S."/>
            <person name="Shea T."/>
            <person name="Sykes S."/>
            <person name="Wortman J."/>
            <person name="Nusbaum C."/>
            <person name="Birren B."/>
        </authorList>
    </citation>
    <scope>NUCLEOTIDE SEQUENCE [LARGE SCALE GENOMIC DNA]</scope>
    <source>
        <strain evidence="2">APO3</strain>
    </source>
</reference>
<organism evidence="2">
    <name type="scientific">Aphanomyces astaci</name>
    <name type="common">Crayfish plague agent</name>
    <dbReference type="NCBI Taxonomy" id="112090"/>
    <lineage>
        <taxon>Eukaryota</taxon>
        <taxon>Sar</taxon>
        <taxon>Stramenopiles</taxon>
        <taxon>Oomycota</taxon>
        <taxon>Saprolegniomycetes</taxon>
        <taxon>Saprolegniales</taxon>
        <taxon>Verrucalvaceae</taxon>
        <taxon>Aphanomyces</taxon>
    </lineage>
</organism>
<dbReference type="PROSITE" id="PS50404">
    <property type="entry name" value="GST_NTER"/>
    <property type="match status" value="1"/>
</dbReference>
<evidence type="ECO:0000259" key="1">
    <source>
        <dbReference type="PROSITE" id="PS50404"/>
    </source>
</evidence>
<gene>
    <name evidence="2" type="ORF">H257_13955</name>
</gene>
<dbReference type="InterPro" id="IPR036282">
    <property type="entry name" value="Glutathione-S-Trfase_C_sf"/>
</dbReference>
<dbReference type="Pfam" id="PF13417">
    <property type="entry name" value="GST_N_3"/>
    <property type="match status" value="1"/>
</dbReference>
<dbReference type="STRING" id="112090.W4FUG8"/>
<dbReference type="RefSeq" id="XP_009839964.1">
    <property type="nucleotide sequence ID" value="XM_009841662.1"/>
</dbReference>
<dbReference type="CDD" id="cd00570">
    <property type="entry name" value="GST_N_family"/>
    <property type="match status" value="1"/>
</dbReference>
<accession>W4FUG8</accession>
<dbReference type="PANTHER" id="PTHR43968:SF6">
    <property type="entry name" value="GLUTATHIONE S-TRANSFERASE OMEGA"/>
    <property type="match status" value="1"/>
</dbReference>
<proteinExistence type="predicted"/>
<dbReference type="GO" id="GO:0005737">
    <property type="term" value="C:cytoplasm"/>
    <property type="evidence" value="ECO:0007669"/>
    <property type="project" value="TreeGrafter"/>
</dbReference>
<dbReference type="EMBL" id="KI913165">
    <property type="protein sequence ID" value="ETV70581.1"/>
    <property type="molecule type" value="Genomic_DNA"/>
</dbReference>
<dbReference type="Gene3D" id="3.40.30.10">
    <property type="entry name" value="Glutaredoxin"/>
    <property type="match status" value="1"/>
</dbReference>
<dbReference type="AlphaFoldDB" id="W4FUG8"/>
<dbReference type="InterPro" id="IPR041695">
    <property type="entry name" value="GST_C_5"/>
</dbReference>
<sequence>MCPHIQKPGPSRHQSGSVSLTFQRIPLDNRHIRKGTIAFVPRFILHFSSIMAASKTHSYRSINYATLTDDQIVALTKPDGKLNYFNCVVCPFAQRALWAALEVQAPIDTVIELNVFNLPPSYSQLVNRYGNVPHLIHDGTHVYDSALIVNYLDVTFGRGKLGRRDTPKLAALTDLLTLKTSYVPLYNYLSHQNETDAPVRALLSELETIYRDHAKAHRANGPFLLGANVSTGDINLIPWLFRFEILLAHYKAYTLLPEKDFPLLKAALEAAKALPTFQQTVKDSSIYIQAYSVVANQAS</sequence>
<name>W4FUG8_APHAT</name>
<feature type="domain" description="GST N-terminal" evidence="1">
    <location>
        <begin position="78"/>
        <end position="160"/>
    </location>
</feature>
<dbReference type="OrthoDB" id="4951845at2759"/>
<dbReference type="InterPro" id="IPR036249">
    <property type="entry name" value="Thioredoxin-like_sf"/>
</dbReference>
<dbReference type="PANTHER" id="PTHR43968">
    <property type="match status" value="1"/>
</dbReference>
<dbReference type="InterPro" id="IPR004045">
    <property type="entry name" value="Glutathione_S-Trfase_N"/>
</dbReference>
<protein>
    <recommendedName>
        <fullName evidence="1">GST N-terminal domain-containing protein</fullName>
    </recommendedName>
</protein>
<dbReference type="VEuPathDB" id="FungiDB:H257_13955"/>
<dbReference type="SUPFAM" id="SSF47616">
    <property type="entry name" value="GST C-terminal domain-like"/>
    <property type="match status" value="1"/>
</dbReference>
<dbReference type="GeneID" id="20815951"/>